<gene>
    <name evidence="1" type="ORF">TELCIR_07661</name>
</gene>
<accession>A0A2G9UJR0</accession>
<protein>
    <recommendedName>
        <fullName evidence="3">C-type lectin domain-containing protein</fullName>
    </recommendedName>
</protein>
<keyword evidence="2" id="KW-1185">Reference proteome</keyword>
<dbReference type="SUPFAM" id="SSF56436">
    <property type="entry name" value="C-type lectin-like"/>
    <property type="match status" value="1"/>
</dbReference>
<reference evidence="1 2" key="1">
    <citation type="submission" date="2015-09" db="EMBL/GenBank/DDBJ databases">
        <title>Draft genome of the parasitic nematode Teladorsagia circumcincta isolate WARC Sus (inbred).</title>
        <authorList>
            <person name="Mitreva M."/>
        </authorList>
    </citation>
    <scope>NUCLEOTIDE SEQUENCE [LARGE SCALE GENOMIC DNA]</scope>
    <source>
        <strain evidence="1 2">S</strain>
    </source>
</reference>
<dbReference type="InterPro" id="IPR016187">
    <property type="entry name" value="CTDL_fold"/>
</dbReference>
<evidence type="ECO:0000313" key="2">
    <source>
        <dbReference type="Proteomes" id="UP000230423"/>
    </source>
</evidence>
<proteinExistence type="predicted"/>
<dbReference type="OrthoDB" id="6133475at2759"/>
<dbReference type="Proteomes" id="UP000230423">
    <property type="component" value="Unassembled WGS sequence"/>
</dbReference>
<evidence type="ECO:0000313" key="1">
    <source>
        <dbReference type="EMBL" id="PIO70491.1"/>
    </source>
</evidence>
<dbReference type="AlphaFoldDB" id="A0A2G9UJR0"/>
<organism evidence="1 2">
    <name type="scientific">Teladorsagia circumcincta</name>
    <name type="common">Brown stomach worm</name>
    <name type="synonym">Ostertagia circumcincta</name>
    <dbReference type="NCBI Taxonomy" id="45464"/>
    <lineage>
        <taxon>Eukaryota</taxon>
        <taxon>Metazoa</taxon>
        <taxon>Ecdysozoa</taxon>
        <taxon>Nematoda</taxon>
        <taxon>Chromadorea</taxon>
        <taxon>Rhabditida</taxon>
        <taxon>Rhabditina</taxon>
        <taxon>Rhabditomorpha</taxon>
        <taxon>Strongyloidea</taxon>
        <taxon>Trichostrongylidae</taxon>
        <taxon>Teladorsagia</taxon>
    </lineage>
</organism>
<sequence>MDRESAQRACIEKGASLFVADSEEEKWLITPFSSIANGWSILATCAAFYNTESYHTSAYLYFYTCSTLYHSICERNMTLIPF</sequence>
<name>A0A2G9UJR0_TELCI</name>
<dbReference type="EMBL" id="KZ346253">
    <property type="protein sequence ID" value="PIO70491.1"/>
    <property type="molecule type" value="Genomic_DNA"/>
</dbReference>
<evidence type="ECO:0008006" key="3">
    <source>
        <dbReference type="Google" id="ProtNLM"/>
    </source>
</evidence>